<reference evidence="4" key="1">
    <citation type="submission" date="2015-07" db="EMBL/GenBank/DDBJ databases">
        <title>Genome sequencing project for genomic taxonomy and phylogenomics of Bacillus-like bacteria.</title>
        <authorList>
            <person name="Liu B."/>
            <person name="Wang J."/>
            <person name="Zhu Y."/>
            <person name="Liu G."/>
            <person name="Chen Q."/>
            <person name="Chen Z."/>
            <person name="Lan J."/>
            <person name="Che J."/>
            <person name="Ge C."/>
            <person name="Shi H."/>
            <person name="Pan Z."/>
            <person name="Liu X."/>
        </authorList>
    </citation>
    <scope>NUCLEOTIDE SEQUENCE [LARGE SCALE GENOMIC DNA]</scope>
    <source>
        <strain evidence="4">FJAT-27997</strain>
    </source>
</reference>
<evidence type="ECO:0000256" key="1">
    <source>
        <dbReference type="ARBA" id="ARBA00005612"/>
    </source>
</evidence>
<dbReference type="GO" id="GO:0008410">
    <property type="term" value="F:CoA-transferase activity"/>
    <property type="evidence" value="ECO:0007669"/>
    <property type="project" value="InterPro"/>
</dbReference>
<keyword evidence="2 3" id="KW-0808">Transferase</keyword>
<dbReference type="EMBL" id="LFZW01000001">
    <property type="protein sequence ID" value="KMY50477.1"/>
    <property type="molecule type" value="Genomic_DNA"/>
</dbReference>
<dbReference type="PROSITE" id="PS01273">
    <property type="entry name" value="COA_TRANSF_1"/>
    <property type="match status" value="1"/>
</dbReference>
<dbReference type="PATRIC" id="fig|1679170.3.peg.3196"/>
<dbReference type="Pfam" id="PF01144">
    <property type="entry name" value="CoA_trans"/>
    <property type="match status" value="1"/>
</dbReference>
<comment type="caution">
    <text evidence="3">The sequence shown here is derived from an EMBL/GenBank/DDBJ whole genome shotgun (WGS) entry which is preliminary data.</text>
</comment>
<accession>A0A0K9GW67</accession>
<evidence type="ECO:0000313" key="3">
    <source>
        <dbReference type="EMBL" id="KMY50477.1"/>
    </source>
</evidence>
<gene>
    <name evidence="3" type="ORF">AC625_14005</name>
</gene>
<dbReference type="OrthoDB" id="9777193at2"/>
<proteinExistence type="inferred from homology"/>
<evidence type="ECO:0000256" key="2">
    <source>
        <dbReference type="ARBA" id="ARBA00022679"/>
    </source>
</evidence>
<dbReference type="SMART" id="SM00882">
    <property type="entry name" value="CoA_trans"/>
    <property type="match status" value="1"/>
</dbReference>
<dbReference type="PANTHER" id="PTHR13707">
    <property type="entry name" value="KETOACID-COENZYME A TRANSFERASE"/>
    <property type="match status" value="1"/>
</dbReference>
<protein>
    <submittedName>
        <fullName evidence="3">CoA-transferase</fullName>
    </submittedName>
</protein>
<sequence length="233" mass="25094">MTENTFKKVVNRASLTPLFKDGISILFGGFGGVGTPPGLVDLILETGIKNLTLIGTDAGFPDIGIGKVITKKQAKKLIVSHIGSNPNAGTYMNTGELEIEFSPQGTLIERIRAGGMGLGGILSDIGIEAEIVNRSKEKVKVAKKEYLIEPAITGDIAIVYAKKADYYGNLIFDKSARNSNPYVAMAGKITIVEALEIVPIGSLNPEEIITPGVFINYIVQSKGVNWQWAWEQK</sequence>
<organism evidence="3 4">
    <name type="scientific">Peribacillus loiseleuriae</name>
    <dbReference type="NCBI Taxonomy" id="1679170"/>
    <lineage>
        <taxon>Bacteria</taxon>
        <taxon>Bacillati</taxon>
        <taxon>Bacillota</taxon>
        <taxon>Bacilli</taxon>
        <taxon>Bacillales</taxon>
        <taxon>Bacillaceae</taxon>
        <taxon>Peribacillus</taxon>
    </lineage>
</organism>
<dbReference type="InterPro" id="IPR004163">
    <property type="entry name" value="CoA_transf_BS"/>
</dbReference>
<comment type="similarity">
    <text evidence="1">Belongs to the 3-oxoacid CoA-transferase subunit A family.</text>
</comment>
<dbReference type="PANTHER" id="PTHR13707:SF60">
    <property type="entry name" value="ACETATE COA-TRANSFERASE SUBUNIT ALPHA"/>
    <property type="match status" value="1"/>
</dbReference>
<dbReference type="InterPro" id="IPR037171">
    <property type="entry name" value="NagB/RpiA_transferase-like"/>
</dbReference>
<dbReference type="NCBIfam" id="TIGR02429">
    <property type="entry name" value="pcaI_scoA_fam"/>
    <property type="match status" value="1"/>
</dbReference>
<dbReference type="Gene3D" id="3.40.1080.10">
    <property type="entry name" value="Glutaconate Coenzyme A-transferase"/>
    <property type="match status" value="1"/>
</dbReference>
<dbReference type="InterPro" id="IPR004165">
    <property type="entry name" value="CoA_trans_fam_I"/>
</dbReference>
<dbReference type="AlphaFoldDB" id="A0A0K9GW67"/>
<keyword evidence="4" id="KW-1185">Reference proteome</keyword>
<dbReference type="InterPro" id="IPR012792">
    <property type="entry name" value="3-oxoacid_CoA-transf_A"/>
</dbReference>
<dbReference type="SUPFAM" id="SSF100950">
    <property type="entry name" value="NagB/RpiA/CoA transferase-like"/>
    <property type="match status" value="1"/>
</dbReference>
<name>A0A0K9GW67_9BACI</name>
<dbReference type="Proteomes" id="UP000037146">
    <property type="component" value="Unassembled WGS sequence"/>
</dbReference>
<dbReference type="RefSeq" id="WP_049681832.1">
    <property type="nucleotide sequence ID" value="NZ_LFZW01000001.1"/>
</dbReference>
<dbReference type="STRING" id="1679170.AC625_14005"/>
<evidence type="ECO:0000313" key="4">
    <source>
        <dbReference type="Proteomes" id="UP000037146"/>
    </source>
</evidence>